<sequence>MESFHIRSYGIGELAVCYCPDITAGSARRKLMQWIYLQPSLAEALRASGFSTKVRSFTPAQVRLIVEALGEP</sequence>
<keyword evidence="2" id="KW-1185">Reference proteome</keyword>
<evidence type="ECO:0008006" key="3">
    <source>
        <dbReference type="Google" id="ProtNLM"/>
    </source>
</evidence>
<gene>
    <name evidence="1" type="ordered locus">Bache_2600</name>
</gene>
<dbReference type="EMBL" id="CP002352">
    <property type="protein sequence ID" value="ADV44556.1"/>
    <property type="molecule type" value="Genomic_DNA"/>
</dbReference>
<accession>E6SVW7</accession>
<protein>
    <recommendedName>
        <fullName evidence="3">DUF4248 domain-containing protein</fullName>
    </recommendedName>
</protein>
<name>E6SVW7_BACT6</name>
<dbReference type="KEGG" id="bhl:Bache_2600"/>
<evidence type="ECO:0000313" key="2">
    <source>
        <dbReference type="Proteomes" id="UP000008630"/>
    </source>
</evidence>
<dbReference type="PATRIC" id="fig|693979.3.peg.2726"/>
<reference key="1">
    <citation type="submission" date="2010-11" db="EMBL/GenBank/DDBJ databases">
        <title>The complete genome of Bacteroides helcogenes P 36-108.</title>
        <authorList>
            <consortium name="US DOE Joint Genome Institute (JGI-PGF)"/>
            <person name="Lucas S."/>
            <person name="Copeland A."/>
            <person name="Lapidus A."/>
            <person name="Bruce D."/>
            <person name="Goodwin L."/>
            <person name="Pitluck S."/>
            <person name="Kyrpides N."/>
            <person name="Mavromatis K."/>
            <person name="Ivanova N."/>
            <person name="Zeytun A."/>
            <person name="Brettin T."/>
            <person name="Detter J.C."/>
            <person name="Tapia R."/>
            <person name="Han C."/>
            <person name="Land M."/>
            <person name="Hauser L."/>
            <person name="Markowitz V."/>
            <person name="Cheng J.-F."/>
            <person name="Hugenholtz P."/>
            <person name="Woyke T."/>
            <person name="Wu D."/>
            <person name="Gronow S."/>
            <person name="Wellnitz S."/>
            <person name="Brambilla E."/>
            <person name="Klenk H.-P."/>
            <person name="Eisen J.A."/>
        </authorList>
    </citation>
    <scope>NUCLEOTIDE SEQUENCE</scope>
    <source>
        <strain>P 36-108</strain>
    </source>
</reference>
<dbReference type="Proteomes" id="UP000008630">
    <property type="component" value="Chromosome"/>
</dbReference>
<evidence type="ECO:0000313" key="1">
    <source>
        <dbReference type="EMBL" id="ADV44556.1"/>
    </source>
</evidence>
<dbReference type="OrthoDB" id="1029664at2"/>
<organism evidence="1 2">
    <name type="scientific">Bacteroides helcogenes (strain ATCC 35417 / DSM 20613 / JCM 6297 / CCUG 15421 / P 36-108)</name>
    <dbReference type="NCBI Taxonomy" id="693979"/>
    <lineage>
        <taxon>Bacteria</taxon>
        <taxon>Pseudomonadati</taxon>
        <taxon>Bacteroidota</taxon>
        <taxon>Bacteroidia</taxon>
        <taxon>Bacteroidales</taxon>
        <taxon>Bacteroidaceae</taxon>
        <taxon>Bacteroides</taxon>
    </lineage>
</organism>
<dbReference type="eggNOG" id="ENOG50342KM">
    <property type="taxonomic scope" value="Bacteria"/>
</dbReference>
<dbReference type="RefSeq" id="WP_013548144.1">
    <property type="nucleotide sequence ID" value="NC_014933.1"/>
</dbReference>
<dbReference type="AlphaFoldDB" id="E6SVW7"/>
<reference evidence="1 2" key="2">
    <citation type="journal article" date="2011" name="Stand. Genomic Sci.">
        <title>Complete genome sequence of Bacteroides helcogenes type strain (P 36-108).</title>
        <authorList>
            <person name="Pati A."/>
            <person name="Gronow S."/>
            <person name="Zeytun A."/>
            <person name="Lapidus A."/>
            <person name="Nolan M."/>
            <person name="Hammon N."/>
            <person name="Deshpande S."/>
            <person name="Cheng J.F."/>
            <person name="Tapia R."/>
            <person name="Han C."/>
            <person name="Goodwin L."/>
            <person name="Pitluck S."/>
            <person name="Liolios K."/>
            <person name="Pagani I."/>
            <person name="Ivanova N."/>
            <person name="Mavromatis K."/>
            <person name="Chen A."/>
            <person name="Palaniappan K."/>
            <person name="Land M."/>
            <person name="Hauser L."/>
            <person name="Chang Y.J."/>
            <person name="Jeffries C.D."/>
            <person name="Detter J.C."/>
            <person name="Brambilla E."/>
            <person name="Rohde M."/>
            <person name="Goker M."/>
            <person name="Woyke T."/>
            <person name="Bristow J."/>
            <person name="Eisen J.A."/>
            <person name="Markowitz V."/>
            <person name="Hugenholtz P."/>
            <person name="Kyrpides N.C."/>
            <person name="Klenk H.P."/>
            <person name="Lucas S."/>
        </authorList>
    </citation>
    <scope>NUCLEOTIDE SEQUENCE [LARGE SCALE GENOMIC DNA]</scope>
    <source>
        <strain evidence="2">ATCC 35417 / DSM 20613 / JCM 6297 / CCUG 15421 / P 36-108</strain>
    </source>
</reference>
<dbReference type="HOGENOM" id="CLU_152545_2_1_10"/>
<proteinExistence type="predicted"/>
<dbReference type="InterPro" id="IPR025342">
    <property type="entry name" value="DUF4248"/>
</dbReference>
<dbReference type="Pfam" id="PF14053">
    <property type="entry name" value="DUF4248"/>
    <property type="match status" value="1"/>
</dbReference>